<sequence>MSKVITETRPSRSRGSILTRLKAISSFIDAGAKRDVESVVKKIEQIRRHSETTIFSRHAETSISLSDAELAKLKSLCKKLVDLSSSGRATERNASEELIRLSIEDPRVHLFLRERQLFPSDSYDRYTNTCCSYARFTIDDASVAVHGLWSDLFQMSRESVYGSAQINNDMMAKYLQDNNFYFSDYLKNHELSFLSARYLRHALKLRVVGNALYLIVNLWRTYMKISITDVERSGDESIVEWSTLDGCFQDLPSGVLRTAFAPPPLLADLLSQIIINERAHDLPSAFHKFFRVPSLTFTLHGSRLSQYTFTGISTDESHFHLLPVYHAALFGALGKSHHASALQTGVRVEPKLRIALKKTILDVEKGSLWRVLWKGYCESAWKIWDYYYRNQSLEIKPTQLDAYFLSLVQASNDERNAFATFLAASLLSTWPESNIQMPSNVIDNVKAITGPLTLPLFDNVPYLRRYRIIDTGKILITSDNLPEPSTSLVKNFAENTLHEFTVDTLPLSSSDSLWLYVDGRNASFDANKPPFKSHHYMLFLADDPKEKGKENKPSYIAAVKVASTYHFTHAASGSSSVKYTNDVGTECESQEFLVLMERRYQDVHGDDLALNVVERWFSFWPVKDPLYSALTESANIDDEHLEALLKSFRREGHA</sequence>
<protein>
    <submittedName>
        <fullName evidence="1">Uncharacterized protein</fullName>
    </submittedName>
</protein>
<proteinExistence type="predicted"/>
<reference evidence="1 2" key="1">
    <citation type="submission" date="2015-04" db="EMBL/GenBank/DDBJ databases">
        <title>Complete genome sequence of Schizopora paradoxa KUC8140, a cosmopolitan wood degrader in East Asia.</title>
        <authorList>
            <consortium name="DOE Joint Genome Institute"/>
            <person name="Min B."/>
            <person name="Park H."/>
            <person name="Jang Y."/>
            <person name="Kim J.-J."/>
            <person name="Kim K.H."/>
            <person name="Pangilinan J."/>
            <person name="Lipzen A."/>
            <person name="Riley R."/>
            <person name="Grigoriev I.V."/>
            <person name="Spatafora J.W."/>
            <person name="Choi I.-G."/>
        </authorList>
    </citation>
    <scope>NUCLEOTIDE SEQUENCE [LARGE SCALE GENOMIC DNA]</scope>
    <source>
        <strain evidence="1 2">KUC8140</strain>
    </source>
</reference>
<evidence type="ECO:0000313" key="1">
    <source>
        <dbReference type="EMBL" id="KLO06570.1"/>
    </source>
</evidence>
<evidence type="ECO:0000313" key="2">
    <source>
        <dbReference type="Proteomes" id="UP000053477"/>
    </source>
</evidence>
<dbReference type="AlphaFoldDB" id="A0A0H2R466"/>
<dbReference type="InParanoid" id="A0A0H2R466"/>
<dbReference type="EMBL" id="KQ086196">
    <property type="protein sequence ID" value="KLO06570.1"/>
    <property type="molecule type" value="Genomic_DNA"/>
</dbReference>
<accession>A0A0H2R466</accession>
<keyword evidence="2" id="KW-1185">Reference proteome</keyword>
<name>A0A0H2R466_9AGAM</name>
<dbReference type="Proteomes" id="UP000053477">
    <property type="component" value="Unassembled WGS sequence"/>
</dbReference>
<gene>
    <name evidence="1" type="ORF">SCHPADRAFT_910260</name>
</gene>
<organism evidence="1 2">
    <name type="scientific">Schizopora paradoxa</name>
    <dbReference type="NCBI Taxonomy" id="27342"/>
    <lineage>
        <taxon>Eukaryota</taxon>
        <taxon>Fungi</taxon>
        <taxon>Dikarya</taxon>
        <taxon>Basidiomycota</taxon>
        <taxon>Agaricomycotina</taxon>
        <taxon>Agaricomycetes</taxon>
        <taxon>Hymenochaetales</taxon>
        <taxon>Schizoporaceae</taxon>
        <taxon>Schizopora</taxon>
    </lineage>
</organism>